<gene>
    <name evidence="1" type="ORF">BG015_011229</name>
</gene>
<feature type="non-terminal residue" evidence="1">
    <location>
        <position position="1"/>
    </location>
</feature>
<dbReference type="AlphaFoldDB" id="A0A9P5RT08"/>
<organism evidence="1 2">
    <name type="scientific">Linnemannia schmuckeri</name>
    <dbReference type="NCBI Taxonomy" id="64567"/>
    <lineage>
        <taxon>Eukaryota</taxon>
        <taxon>Fungi</taxon>
        <taxon>Fungi incertae sedis</taxon>
        <taxon>Mucoromycota</taxon>
        <taxon>Mortierellomycotina</taxon>
        <taxon>Mortierellomycetes</taxon>
        <taxon>Mortierellales</taxon>
        <taxon>Mortierellaceae</taxon>
        <taxon>Linnemannia</taxon>
    </lineage>
</organism>
<evidence type="ECO:0000313" key="2">
    <source>
        <dbReference type="Proteomes" id="UP000748756"/>
    </source>
</evidence>
<comment type="caution">
    <text evidence="1">The sequence shown here is derived from an EMBL/GenBank/DDBJ whole genome shotgun (WGS) entry which is preliminary data.</text>
</comment>
<dbReference type="Proteomes" id="UP000748756">
    <property type="component" value="Unassembled WGS sequence"/>
</dbReference>
<reference evidence="1" key="1">
    <citation type="journal article" date="2020" name="Fungal Divers.">
        <title>Resolving the Mortierellaceae phylogeny through synthesis of multi-gene phylogenetics and phylogenomics.</title>
        <authorList>
            <person name="Vandepol N."/>
            <person name="Liber J."/>
            <person name="Desiro A."/>
            <person name="Na H."/>
            <person name="Kennedy M."/>
            <person name="Barry K."/>
            <person name="Grigoriev I.V."/>
            <person name="Miller A.N."/>
            <person name="O'Donnell K."/>
            <person name="Stajich J.E."/>
            <person name="Bonito G."/>
        </authorList>
    </citation>
    <scope>NUCLEOTIDE SEQUENCE</scope>
    <source>
        <strain evidence="1">NRRL 6426</strain>
    </source>
</reference>
<accession>A0A9P5RT08</accession>
<keyword evidence="2" id="KW-1185">Reference proteome</keyword>
<name>A0A9P5RT08_9FUNG</name>
<protein>
    <submittedName>
        <fullName evidence="1">Uncharacterized protein</fullName>
    </submittedName>
</protein>
<dbReference type="EMBL" id="JAAAUQ010000855">
    <property type="protein sequence ID" value="KAF9147166.1"/>
    <property type="molecule type" value="Genomic_DNA"/>
</dbReference>
<proteinExistence type="predicted"/>
<sequence>LCAPKCGDVFLKHTFSSIKTISVAVALLAVVEIVQAVSFPEFAKRDEAGVIGKVNENLLDLATNATVRDVNACKRSGDGLVDIDVRDNDIRVPTNINVDALADYLFNCSGDDLLGVVVSDNYFRAPPGIIVADHDVHVNIAYP</sequence>
<evidence type="ECO:0000313" key="1">
    <source>
        <dbReference type="EMBL" id="KAF9147166.1"/>
    </source>
</evidence>